<sequence>MGAAILPILFFTSLWAAVGIAGPIFTPRGPNQKLIKCLLVLTATCCWLFWLCCYLAQMNPFIGPKLTRSAIYIISKSWNNPLKEG</sequence>
<dbReference type="PANTHER" id="PTHR12263:SF0">
    <property type="entry name" value="V-TYPE PROTON ATPASE SUBUNIT"/>
    <property type="match status" value="1"/>
</dbReference>
<gene>
    <name evidence="11" type="primary">LOC117572117</name>
</gene>
<dbReference type="RefSeq" id="XP_034110634.1">
    <property type="nucleotide sequence ID" value="XM_034254743.2"/>
</dbReference>
<keyword evidence="7 9" id="KW-0406">Ion transport</keyword>
<dbReference type="InterPro" id="IPR017385">
    <property type="entry name" value="ATPase_V0-cplx_e1/e2_su_met"/>
</dbReference>
<dbReference type="GO" id="GO:0012505">
    <property type="term" value="C:endomembrane system"/>
    <property type="evidence" value="ECO:0007669"/>
    <property type="project" value="UniProtKB-SubCell"/>
</dbReference>
<dbReference type="InterPro" id="IPR008389">
    <property type="entry name" value="ATPase_V0-cplx_e1/e2_su"/>
</dbReference>
<reference evidence="11" key="1">
    <citation type="submission" date="2025-08" db="UniProtKB">
        <authorList>
            <consortium name="RefSeq"/>
        </authorList>
    </citation>
    <scope>IDENTIFICATION</scope>
    <source>
        <strain evidence="11">15112-1751.03</strain>
        <tissue evidence="11">Whole Adult</tissue>
    </source>
</reference>
<evidence type="ECO:0000256" key="8">
    <source>
        <dbReference type="ARBA" id="ARBA00023136"/>
    </source>
</evidence>
<protein>
    <recommendedName>
        <fullName evidence="9">V-type proton ATPase subunit</fullName>
    </recommendedName>
</protein>
<evidence type="ECO:0000313" key="11">
    <source>
        <dbReference type="RefSeq" id="XP_034110634.1"/>
    </source>
</evidence>
<evidence type="ECO:0000256" key="6">
    <source>
        <dbReference type="ARBA" id="ARBA00022989"/>
    </source>
</evidence>
<dbReference type="CTD" id="38503"/>
<comment type="subunit">
    <text evidence="9">V-ATPase is a heteromultimeric enzyme made up of two complexes: the ATP-hydrolytic V1 complex and the proton translocation V0 complex.</text>
</comment>
<keyword evidence="6 9" id="KW-1133">Transmembrane helix</keyword>
<dbReference type="AlphaFoldDB" id="A0A6P8XD85"/>
<feature type="transmembrane region" description="Helical" evidence="9">
    <location>
        <begin position="37"/>
        <end position="57"/>
    </location>
</feature>
<dbReference type="GO" id="GO:0033179">
    <property type="term" value="C:proton-transporting V-type ATPase, V0 domain"/>
    <property type="evidence" value="ECO:0007669"/>
    <property type="project" value="UniProtKB-UniRule"/>
</dbReference>
<dbReference type="PANTHER" id="PTHR12263">
    <property type="entry name" value="VACUOLAR ATP SYNTHASE SUBUNIT H"/>
    <property type="match status" value="1"/>
</dbReference>
<keyword evidence="4 9" id="KW-0812">Transmembrane</keyword>
<name>A0A6P8XD85_DROAB</name>
<dbReference type="Pfam" id="PF05493">
    <property type="entry name" value="ATP_synt_H"/>
    <property type="match status" value="1"/>
</dbReference>
<evidence type="ECO:0000256" key="2">
    <source>
        <dbReference type="ARBA" id="ARBA00008328"/>
    </source>
</evidence>
<keyword evidence="10" id="KW-1185">Reference proteome</keyword>
<dbReference type="GeneID" id="117572117"/>
<dbReference type="GO" id="GO:0046961">
    <property type="term" value="F:proton-transporting ATPase activity, rotational mechanism"/>
    <property type="evidence" value="ECO:0007669"/>
    <property type="project" value="InterPro"/>
</dbReference>
<evidence type="ECO:0000256" key="5">
    <source>
        <dbReference type="ARBA" id="ARBA00022781"/>
    </source>
</evidence>
<evidence type="ECO:0000256" key="7">
    <source>
        <dbReference type="ARBA" id="ARBA00023065"/>
    </source>
</evidence>
<proteinExistence type="inferred from homology"/>
<comment type="similarity">
    <text evidence="2 9">Belongs to the V-ATPase e1/e2 subunit family.</text>
</comment>
<dbReference type="Proteomes" id="UP000515160">
    <property type="component" value="Chromosome 3"/>
</dbReference>
<dbReference type="PIRSF" id="PIRSF038097">
    <property type="entry name" value="V-ATP_synth_e1/e2"/>
    <property type="match status" value="1"/>
</dbReference>
<organism evidence="10 11">
    <name type="scientific">Drosophila albomicans</name>
    <name type="common">Fruit fly</name>
    <dbReference type="NCBI Taxonomy" id="7291"/>
    <lineage>
        <taxon>Eukaryota</taxon>
        <taxon>Metazoa</taxon>
        <taxon>Ecdysozoa</taxon>
        <taxon>Arthropoda</taxon>
        <taxon>Hexapoda</taxon>
        <taxon>Insecta</taxon>
        <taxon>Pterygota</taxon>
        <taxon>Neoptera</taxon>
        <taxon>Endopterygota</taxon>
        <taxon>Diptera</taxon>
        <taxon>Brachycera</taxon>
        <taxon>Muscomorpha</taxon>
        <taxon>Ephydroidea</taxon>
        <taxon>Drosophilidae</taxon>
        <taxon>Drosophila</taxon>
    </lineage>
</organism>
<accession>A0A6P8XD85</accession>
<keyword evidence="5 9" id="KW-0375">Hydrogen ion transport</keyword>
<evidence type="ECO:0000256" key="3">
    <source>
        <dbReference type="ARBA" id="ARBA00022448"/>
    </source>
</evidence>
<feature type="transmembrane region" description="Helical" evidence="9">
    <location>
        <begin position="6"/>
        <end position="25"/>
    </location>
</feature>
<comment type="subcellular location">
    <subcellularLocation>
        <location evidence="1">Endomembrane system</location>
        <topology evidence="1">Multi-pass membrane protein</topology>
    </subcellularLocation>
    <subcellularLocation>
        <location evidence="9">Membrane</location>
        <topology evidence="9">Multi-pass membrane protein</topology>
    </subcellularLocation>
</comment>
<keyword evidence="3 9" id="KW-0813">Transport</keyword>
<dbReference type="OrthoDB" id="1508846at2759"/>
<evidence type="ECO:0000313" key="10">
    <source>
        <dbReference type="Proteomes" id="UP000515160"/>
    </source>
</evidence>
<evidence type="ECO:0000256" key="4">
    <source>
        <dbReference type="ARBA" id="ARBA00022692"/>
    </source>
</evidence>
<evidence type="ECO:0000256" key="1">
    <source>
        <dbReference type="ARBA" id="ARBA00004127"/>
    </source>
</evidence>
<evidence type="ECO:0000256" key="9">
    <source>
        <dbReference type="PIRNR" id="PIRNR038097"/>
    </source>
</evidence>
<dbReference type="GO" id="GO:0033181">
    <property type="term" value="C:plasma membrane proton-transporting V-type ATPase complex"/>
    <property type="evidence" value="ECO:0007669"/>
    <property type="project" value="TreeGrafter"/>
</dbReference>
<keyword evidence="8 9" id="KW-0472">Membrane</keyword>
<comment type="function">
    <text evidence="9">Subunit of the V0 complex of vacuolar(H+)-ATPase (V-ATPase), a multisubunit enzyme composed of a peripheral complex (V1) that hydrolyzes ATP and a membrane integral complex (V0) that translocates protons. V-ATPase is responsible for acidifying and maintaining the pH of intracellular compartments and in some cell types, is targeted to the plasma membrane, where it is responsible for acidifying the extracellular environment.</text>
</comment>